<evidence type="ECO:0000256" key="10">
    <source>
        <dbReference type="ARBA" id="ARBA00047785"/>
    </source>
</evidence>
<protein>
    <recommendedName>
        <fullName evidence="8">L-ornithine N(alpha)-acyltransferase</fullName>
        <ecNumber evidence="7">2.3.2.30</ecNumber>
    </recommendedName>
</protein>
<evidence type="ECO:0000313" key="11">
    <source>
        <dbReference type="EMBL" id="RAK20248.1"/>
    </source>
</evidence>
<evidence type="ECO:0000313" key="12">
    <source>
        <dbReference type="Proteomes" id="UP000249165"/>
    </source>
</evidence>
<comment type="similarity">
    <text evidence="6">Belongs to the acetyltransferase family. OlsB subfamily.</text>
</comment>
<evidence type="ECO:0000256" key="1">
    <source>
        <dbReference type="ARBA" id="ARBA00005189"/>
    </source>
</evidence>
<keyword evidence="12" id="KW-1185">Reference proteome</keyword>
<organism evidence="11 12">
    <name type="scientific">Salipiger aestuarii</name>
    <dbReference type="NCBI Taxonomy" id="568098"/>
    <lineage>
        <taxon>Bacteria</taxon>
        <taxon>Pseudomonadati</taxon>
        <taxon>Pseudomonadota</taxon>
        <taxon>Alphaproteobacteria</taxon>
        <taxon>Rhodobacterales</taxon>
        <taxon>Roseobacteraceae</taxon>
        <taxon>Salipiger</taxon>
    </lineage>
</organism>
<keyword evidence="5" id="KW-0012">Acyltransferase</keyword>
<evidence type="ECO:0000256" key="4">
    <source>
        <dbReference type="ARBA" id="ARBA00023098"/>
    </source>
</evidence>
<proteinExistence type="inferred from homology"/>
<dbReference type="PANTHER" id="PTHR37323:SF1">
    <property type="entry name" value="L-ORNITHINE N(ALPHA)-ACYLTRANSFERASE"/>
    <property type="match status" value="1"/>
</dbReference>
<dbReference type="Proteomes" id="UP000249165">
    <property type="component" value="Unassembled WGS sequence"/>
</dbReference>
<evidence type="ECO:0000256" key="3">
    <source>
        <dbReference type="ARBA" id="ARBA00022679"/>
    </source>
</evidence>
<dbReference type="PANTHER" id="PTHR37323">
    <property type="entry name" value="GCN5-RELATED N-ACETYLTRANSFERASE"/>
    <property type="match status" value="1"/>
</dbReference>
<dbReference type="InterPro" id="IPR016181">
    <property type="entry name" value="Acyl_CoA_acyltransferase"/>
</dbReference>
<dbReference type="SUPFAM" id="SSF55729">
    <property type="entry name" value="Acyl-CoA N-acyltransferases (Nat)"/>
    <property type="match status" value="1"/>
</dbReference>
<sequence length="253" mass="27115">MSSPRIGCRKGDIVEAEPLLRRGRYLVRHARPGADIAAAQALRGRAFGRGGADVDPMDPLCRHVLVESVAGGAPLACFRYLWLDSGSFIGTSYSAQYYDLTRLTEFAQPMLELGRFCIRPGKTDPDILRLGWAAIAGLVDRGGAGMLFGCASFQGTNPVPYAPAFAHLAHRGAPARWRIGRKAPETVALVPGGETRAGLKLMPPLLRTYLSMGGWVSDHAVCDHAMGTLHVFTGVEVALIPPARARALRALSS</sequence>
<reference evidence="11 12" key="1">
    <citation type="submission" date="2018-06" db="EMBL/GenBank/DDBJ databases">
        <title>Genomic Encyclopedia of Archaeal and Bacterial Type Strains, Phase II (KMG-II): from individual species to whole genera.</title>
        <authorList>
            <person name="Goeker M."/>
        </authorList>
    </citation>
    <scope>NUCLEOTIDE SEQUENCE [LARGE SCALE GENOMIC DNA]</scope>
    <source>
        <strain evidence="11 12">DSM 22011</strain>
    </source>
</reference>
<evidence type="ECO:0000256" key="5">
    <source>
        <dbReference type="ARBA" id="ARBA00023315"/>
    </source>
</evidence>
<gene>
    <name evidence="11" type="ORF">ATI53_100626</name>
</gene>
<evidence type="ECO:0000256" key="8">
    <source>
        <dbReference type="ARBA" id="ARBA00039866"/>
    </source>
</evidence>
<comment type="catalytic activity">
    <reaction evidence="10">
        <text>a (3R)-hydroxyacyl-[ACP] + L-ornithine = a lyso-ornithine lipid + holo-[ACP] + H(+)</text>
        <dbReference type="Rhea" id="RHEA:20633"/>
        <dbReference type="Rhea" id="RHEA-COMP:9685"/>
        <dbReference type="Rhea" id="RHEA-COMP:9945"/>
        <dbReference type="ChEBI" id="CHEBI:15378"/>
        <dbReference type="ChEBI" id="CHEBI:46911"/>
        <dbReference type="ChEBI" id="CHEBI:64479"/>
        <dbReference type="ChEBI" id="CHEBI:78827"/>
        <dbReference type="ChEBI" id="CHEBI:138482"/>
        <dbReference type="EC" id="2.3.2.30"/>
    </reaction>
    <physiologicalReaction direction="left-to-right" evidence="10">
        <dbReference type="Rhea" id="RHEA:20634"/>
    </physiologicalReaction>
</comment>
<comment type="function">
    <text evidence="9">Catalyzes the first step in the biosynthesis of ornithine lipids, which are phosphorus-free membrane lipids. Catalyzes the 3-hydroxyacyl-acyl carrier protein-dependent acylation of ornithine to form lyso-ornithine lipid (LOL).</text>
</comment>
<evidence type="ECO:0000256" key="7">
    <source>
        <dbReference type="ARBA" id="ARBA00039058"/>
    </source>
</evidence>
<evidence type="ECO:0000256" key="2">
    <source>
        <dbReference type="ARBA" id="ARBA00022516"/>
    </source>
</evidence>
<dbReference type="InterPro" id="IPR052351">
    <property type="entry name" value="Ornithine_N-alpha-AT"/>
</dbReference>
<dbReference type="GO" id="GO:0043810">
    <property type="term" value="F:ornithine-acyl [acyl carrier protein] N-acyltransferase activity"/>
    <property type="evidence" value="ECO:0007669"/>
    <property type="project" value="UniProtKB-EC"/>
</dbReference>
<dbReference type="AlphaFoldDB" id="A0A327YGP2"/>
<accession>A0A327YGP2</accession>
<comment type="pathway">
    <text evidence="1">Lipid metabolism.</text>
</comment>
<keyword evidence="4" id="KW-0443">Lipid metabolism</keyword>
<keyword evidence="2" id="KW-0444">Lipid biosynthesis</keyword>
<evidence type="ECO:0000256" key="9">
    <source>
        <dbReference type="ARBA" id="ARBA00045724"/>
    </source>
</evidence>
<name>A0A327YGP2_9RHOB</name>
<dbReference type="RefSeq" id="WP_240778549.1">
    <property type="nucleotide sequence ID" value="NZ_LIQE01000007.1"/>
</dbReference>
<evidence type="ECO:0000256" key="6">
    <source>
        <dbReference type="ARBA" id="ARBA00038095"/>
    </source>
</evidence>
<dbReference type="EC" id="2.3.2.30" evidence="7"/>
<dbReference type="GO" id="GO:0006629">
    <property type="term" value="P:lipid metabolic process"/>
    <property type="evidence" value="ECO:0007669"/>
    <property type="project" value="UniProtKB-KW"/>
</dbReference>
<comment type="caution">
    <text evidence="11">The sequence shown here is derived from an EMBL/GenBank/DDBJ whole genome shotgun (WGS) entry which is preliminary data.</text>
</comment>
<dbReference type="EMBL" id="QLMG01000006">
    <property type="protein sequence ID" value="RAK20248.1"/>
    <property type="molecule type" value="Genomic_DNA"/>
</dbReference>
<keyword evidence="3" id="KW-0808">Transferase</keyword>
<dbReference type="Pfam" id="PF13444">
    <property type="entry name" value="Acetyltransf_5"/>
    <property type="match status" value="1"/>
</dbReference>